<protein>
    <submittedName>
        <fullName evidence="1">Uncharacterized protein</fullName>
    </submittedName>
</protein>
<comment type="caution">
    <text evidence="1">The sequence shown here is derived from an EMBL/GenBank/DDBJ whole genome shotgun (WGS) entry which is preliminary data.</text>
</comment>
<proteinExistence type="predicted"/>
<name>A0A1F6EF09_9BACT</name>
<sequence length="64" mass="7558">MIPLEIRKVGFSLRDTYCIFKNILTNLNIMNGNAFNRQRQVEKIIFHVQIKKSSKQRMLGVSYL</sequence>
<evidence type="ECO:0000313" key="2">
    <source>
        <dbReference type="Proteomes" id="UP000179115"/>
    </source>
</evidence>
<dbReference type="AlphaFoldDB" id="A0A1F6EF09"/>
<evidence type="ECO:0000313" key="1">
    <source>
        <dbReference type="EMBL" id="OGG71802.1"/>
    </source>
</evidence>
<dbReference type="STRING" id="1798508.A3A35_02680"/>
<dbReference type="Proteomes" id="UP000179115">
    <property type="component" value="Unassembled WGS sequence"/>
</dbReference>
<dbReference type="EMBL" id="MFLV01000009">
    <property type="protein sequence ID" value="OGG71802.1"/>
    <property type="molecule type" value="Genomic_DNA"/>
</dbReference>
<accession>A0A1F6EF09</accession>
<reference evidence="1 2" key="1">
    <citation type="journal article" date="2016" name="Nat. Commun.">
        <title>Thousands of microbial genomes shed light on interconnected biogeochemical processes in an aquifer system.</title>
        <authorList>
            <person name="Anantharaman K."/>
            <person name="Brown C.T."/>
            <person name="Hug L.A."/>
            <person name="Sharon I."/>
            <person name="Castelle C.J."/>
            <person name="Probst A.J."/>
            <person name="Thomas B.C."/>
            <person name="Singh A."/>
            <person name="Wilkins M.J."/>
            <person name="Karaoz U."/>
            <person name="Brodie E.L."/>
            <person name="Williams K.H."/>
            <person name="Hubbard S.S."/>
            <person name="Banfield J.F."/>
        </authorList>
    </citation>
    <scope>NUCLEOTIDE SEQUENCE [LARGE SCALE GENOMIC DNA]</scope>
</reference>
<gene>
    <name evidence="1" type="ORF">A3A35_02680</name>
</gene>
<organism evidence="1 2">
    <name type="scientific">Candidatus Kaiserbacteria bacterium RIFCSPLOWO2_01_FULL_51_21</name>
    <dbReference type="NCBI Taxonomy" id="1798508"/>
    <lineage>
        <taxon>Bacteria</taxon>
        <taxon>Candidatus Kaiseribacteriota</taxon>
    </lineage>
</organism>